<dbReference type="EMBL" id="NFHB01000001">
    <property type="protein sequence ID" value="OUN05053.1"/>
    <property type="molecule type" value="Genomic_DNA"/>
</dbReference>
<evidence type="ECO:0000313" key="1">
    <source>
        <dbReference type="EMBL" id="OUN05053.1"/>
    </source>
</evidence>
<name>A0A1Y3QZE5_9BACT</name>
<comment type="caution">
    <text evidence="1">The sequence shown here is derived from an EMBL/GenBank/DDBJ whole genome shotgun (WGS) entry which is preliminary data.</text>
</comment>
<proteinExistence type="predicted"/>
<gene>
    <name evidence="1" type="ORF">B5G41_01750</name>
</gene>
<dbReference type="AlphaFoldDB" id="A0A1Y3QZE5"/>
<accession>A0A1Y3QZE5</accession>
<dbReference type="OrthoDB" id="1003869at2"/>
<dbReference type="InterPro" id="IPR053842">
    <property type="entry name" value="NikA-like"/>
</dbReference>
<evidence type="ECO:0000313" key="2">
    <source>
        <dbReference type="Proteomes" id="UP000195772"/>
    </source>
</evidence>
<sequence length="122" mass="13656">METPKKTYSKQGGRPKVGIGRIHKYVVSTRLSPERKLRFSALCREAGQPPAEVLRQLIDRGTVRARITREQLDFMAQLKGVARNLNQLTRLANAKGLAAVRVRHAAIVTAIEKLLKQICDGR</sequence>
<organism evidence="1 2">
    <name type="scientific">Alistipes onderdonkii</name>
    <dbReference type="NCBI Taxonomy" id="328813"/>
    <lineage>
        <taxon>Bacteria</taxon>
        <taxon>Pseudomonadati</taxon>
        <taxon>Bacteroidota</taxon>
        <taxon>Bacteroidia</taxon>
        <taxon>Bacteroidales</taxon>
        <taxon>Rikenellaceae</taxon>
        <taxon>Alistipes</taxon>
    </lineage>
</organism>
<protein>
    <submittedName>
        <fullName evidence="1">Plasmid mobilization relaxosome protein MobC</fullName>
    </submittedName>
</protein>
<dbReference type="Pfam" id="PF21983">
    <property type="entry name" value="NikA-like"/>
    <property type="match status" value="1"/>
</dbReference>
<reference evidence="2" key="1">
    <citation type="submission" date="2017-04" db="EMBL/GenBank/DDBJ databases">
        <title>Function of individual gut microbiota members based on whole genome sequencing of pure cultures obtained from chicken caecum.</title>
        <authorList>
            <person name="Medvecky M."/>
            <person name="Cejkova D."/>
            <person name="Polansky O."/>
            <person name="Karasova D."/>
            <person name="Kubasova T."/>
            <person name="Cizek A."/>
            <person name="Rychlik I."/>
        </authorList>
    </citation>
    <scope>NUCLEOTIDE SEQUENCE [LARGE SCALE GENOMIC DNA]</scope>
    <source>
        <strain evidence="2">An90</strain>
    </source>
</reference>
<dbReference type="RefSeq" id="WP_087401069.1">
    <property type="nucleotide sequence ID" value="NZ_NFHB01000001.1"/>
</dbReference>
<dbReference type="Proteomes" id="UP000195772">
    <property type="component" value="Unassembled WGS sequence"/>
</dbReference>